<comment type="caution">
    <text evidence="2">The sequence shown here is derived from an EMBL/GenBank/DDBJ whole genome shotgun (WGS) entry which is preliminary data.</text>
</comment>
<proteinExistence type="predicted"/>
<keyword evidence="3" id="KW-1185">Reference proteome</keyword>
<protein>
    <recommendedName>
        <fullName evidence="1">Peptidoglycan binding-like domain-containing protein</fullName>
    </recommendedName>
</protein>
<dbReference type="InterPro" id="IPR036365">
    <property type="entry name" value="PGBD-like_sf"/>
</dbReference>
<dbReference type="Gene3D" id="1.10.101.10">
    <property type="entry name" value="PGBD-like superfamily/PGBD"/>
    <property type="match status" value="1"/>
</dbReference>
<gene>
    <name evidence="2" type="ORF">GCM10022405_46170</name>
</gene>
<sequence length="105" mass="11788">MLNRHHHTPRIFRLTSSVGTCGTNTPDEVKAVQQLIDNAGYQLATGQTLAINGRCDKTTTEAIRWYQRLLNMSPNGLIQPTDTWFIQALNEANAPHWRPKHSGGH</sequence>
<dbReference type="InterPro" id="IPR036366">
    <property type="entry name" value="PGBDSf"/>
</dbReference>
<evidence type="ECO:0000259" key="1">
    <source>
        <dbReference type="Pfam" id="PF01471"/>
    </source>
</evidence>
<name>A0ABP7M7R3_9GAMM</name>
<dbReference type="Proteomes" id="UP001499994">
    <property type="component" value="Unassembled WGS sequence"/>
</dbReference>
<evidence type="ECO:0000313" key="2">
    <source>
        <dbReference type="EMBL" id="GAA3915794.1"/>
    </source>
</evidence>
<feature type="domain" description="Peptidoglycan binding-like" evidence="1">
    <location>
        <begin position="27"/>
        <end position="76"/>
    </location>
</feature>
<dbReference type="Pfam" id="PF01471">
    <property type="entry name" value="PG_binding_1"/>
    <property type="match status" value="1"/>
</dbReference>
<dbReference type="RefSeq" id="WP_346083143.1">
    <property type="nucleotide sequence ID" value="NZ_BAABDG010000012.1"/>
</dbReference>
<accession>A0ABP7M7R3</accession>
<dbReference type="InterPro" id="IPR002477">
    <property type="entry name" value="Peptidoglycan-bd-like"/>
</dbReference>
<reference evidence="3" key="1">
    <citation type="journal article" date="2019" name="Int. J. Syst. Evol. Microbiol.">
        <title>The Global Catalogue of Microorganisms (GCM) 10K type strain sequencing project: providing services to taxonomists for standard genome sequencing and annotation.</title>
        <authorList>
            <consortium name="The Broad Institute Genomics Platform"/>
            <consortium name="The Broad Institute Genome Sequencing Center for Infectious Disease"/>
            <person name="Wu L."/>
            <person name="Ma J."/>
        </authorList>
    </citation>
    <scope>NUCLEOTIDE SEQUENCE [LARGE SCALE GENOMIC DNA]</scope>
    <source>
        <strain evidence="3">JCM 17201</strain>
    </source>
</reference>
<dbReference type="EMBL" id="BAABDG010000012">
    <property type="protein sequence ID" value="GAA3915794.1"/>
    <property type="molecule type" value="Genomic_DNA"/>
</dbReference>
<organism evidence="2 3">
    <name type="scientific">Gibbsiella dentisursi</name>
    <dbReference type="NCBI Taxonomy" id="796890"/>
    <lineage>
        <taxon>Bacteria</taxon>
        <taxon>Pseudomonadati</taxon>
        <taxon>Pseudomonadota</taxon>
        <taxon>Gammaproteobacteria</taxon>
        <taxon>Enterobacterales</taxon>
        <taxon>Yersiniaceae</taxon>
        <taxon>Gibbsiella</taxon>
    </lineage>
</organism>
<evidence type="ECO:0000313" key="3">
    <source>
        <dbReference type="Proteomes" id="UP001499994"/>
    </source>
</evidence>
<dbReference type="SUPFAM" id="SSF47090">
    <property type="entry name" value="PGBD-like"/>
    <property type="match status" value="1"/>
</dbReference>